<comment type="subunit">
    <text evidence="5">Part of the 50S ribosomal subunit; part of the 5S rRNA/L5/L18/L25 subcomplex. Contacts the 5S rRNA. Binds to the 5S rRNA independently of L5 and L18.</text>
</comment>
<keyword evidence="10" id="KW-1185">Reference proteome</keyword>
<comment type="similarity">
    <text evidence="5">Belongs to the bacterial ribosomal protein bL25 family. CTC subfamily.</text>
</comment>
<dbReference type="InterPro" id="IPR020930">
    <property type="entry name" value="Ribosomal_uL5_bac-type"/>
</dbReference>
<dbReference type="Pfam" id="PF14693">
    <property type="entry name" value="Ribosomal_TL5_C"/>
    <property type="match status" value="1"/>
</dbReference>
<name>A0A5A8F2G0_9BACT</name>
<dbReference type="InterPro" id="IPR029751">
    <property type="entry name" value="Ribosomal_L25_dom"/>
</dbReference>
<dbReference type="InterPro" id="IPR020057">
    <property type="entry name" value="Ribosomal_bL25_b-dom"/>
</dbReference>
<dbReference type="Proteomes" id="UP000322876">
    <property type="component" value="Unassembled WGS sequence"/>
</dbReference>
<evidence type="ECO:0000256" key="3">
    <source>
        <dbReference type="ARBA" id="ARBA00022980"/>
    </source>
</evidence>
<reference evidence="9 10" key="1">
    <citation type="submission" date="2019-06" db="EMBL/GenBank/DDBJ databases">
        <title>Genomic insights into carbon and energy metabolism of Deferribacter autotrophicus revealed new metabolic traits in the phylum Deferribacteres.</title>
        <authorList>
            <person name="Slobodkin A.I."/>
            <person name="Slobodkina G.B."/>
            <person name="Allioux M."/>
            <person name="Alain K."/>
            <person name="Jebbar M."/>
            <person name="Shadrin V."/>
            <person name="Kublanov I.V."/>
            <person name="Toshchakov S.V."/>
            <person name="Bonch-Osmolovskaya E.A."/>
        </authorList>
    </citation>
    <scope>NUCLEOTIDE SEQUENCE [LARGE SCALE GENOMIC DNA]</scope>
    <source>
        <strain evidence="9 10">SL50</strain>
    </source>
</reference>
<keyword evidence="2 5" id="KW-0694">RNA-binding</keyword>
<dbReference type="InterPro" id="IPR001021">
    <property type="entry name" value="Ribosomal_bL25_long"/>
</dbReference>
<evidence type="ECO:0000256" key="4">
    <source>
        <dbReference type="ARBA" id="ARBA00023274"/>
    </source>
</evidence>
<dbReference type="GO" id="GO:0022625">
    <property type="term" value="C:cytosolic large ribosomal subunit"/>
    <property type="evidence" value="ECO:0007669"/>
    <property type="project" value="TreeGrafter"/>
</dbReference>
<dbReference type="OrthoDB" id="9790002at2"/>
<proteinExistence type="inferred from homology"/>
<evidence type="ECO:0000259" key="8">
    <source>
        <dbReference type="Pfam" id="PF14693"/>
    </source>
</evidence>
<evidence type="ECO:0000313" key="9">
    <source>
        <dbReference type="EMBL" id="KAA0258132.1"/>
    </source>
</evidence>
<dbReference type="PANTHER" id="PTHR33284">
    <property type="entry name" value="RIBOSOMAL PROTEIN L25/GLN-TRNA SYNTHETASE, ANTI-CODON-BINDING DOMAIN-CONTAINING PROTEIN"/>
    <property type="match status" value="1"/>
</dbReference>
<dbReference type="HAMAP" id="MF_01334">
    <property type="entry name" value="Ribosomal_bL25_CTC"/>
    <property type="match status" value="1"/>
</dbReference>
<comment type="function">
    <text evidence="5">This is one of the proteins that binds to the 5S RNA in the ribosome where it forms part of the central protuberance.</text>
</comment>
<dbReference type="AlphaFoldDB" id="A0A5A8F2G0"/>
<evidence type="ECO:0000256" key="6">
    <source>
        <dbReference type="SAM" id="MobiDB-lite"/>
    </source>
</evidence>
<feature type="compositionally biased region" description="Basic and acidic residues" evidence="6">
    <location>
        <begin position="190"/>
        <end position="199"/>
    </location>
</feature>
<evidence type="ECO:0000256" key="5">
    <source>
        <dbReference type="HAMAP-Rule" id="MF_01334"/>
    </source>
</evidence>
<dbReference type="PANTHER" id="PTHR33284:SF1">
    <property type="entry name" value="RIBOSOMAL PROTEIN L25_GLN-TRNA SYNTHETASE, ANTI-CODON-BINDING DOMAIN-CONTAINING PROTEIN"/>
    <property type="match status" value="1"/>
</dbReference>
<dbReference type="RefSeq" id="WP_149266453.1">
    <property type="nucleotide sequence ID" value="NZ_VFJB01000005.1"/>
</dbReference>
<dbReference type="InterPro" id="IPR020056">
    <property type="entry name" value="Rbsml_bL25/Gln-tRNA_synth_N"/>
</dbReference>
<sequence>MLQTVTWKAIPRKNHSKSQIKNMRKKGFIPASISGKNFQNIDVYLNQTDVSKRPEGAFKINLEIEELNESTQCILKQIQYDYIKNEILHLELYALKPDEKVEVSIPVEIVGKAKGEEYGGIVNQIVDHIVIRTYPDKIPEYIEVDISNLNLHESIKIEDLKLDNEIELVEPKKGVIVSISTSGSSDNEEVATKQEEISA</sequence>
<accession>A0A5A8F2G0</accession>
<comment type="caution">
    <text evidence="9">The sequence shown here is derived from an EMBL/GenBank/DDBJ whole genome shotgun (WGS) entry which is preliminary data.</text>
</comment>
<dbReference type="Gene3D" id="2.40.240.10">
    <property type="entry name" value="Ribosomal Protein L25, Chain P"/>
    <property type="match status" value="1"/>
</dbReference>
<dbReference type="InterPro" id="IPR011035">
    <property type="entry name" value="Ribosomal_bL25/Gln-tRNA_synth"/>
</dbReference>
<dbReference type="InterPro" id="IPR037121">
    <property type="entry name" value="Ribosomal_bL25_C"/>
</dbReference>
<feature type="domain" description="Large ribosomal subunit protein bL25 beta" evidence="8">
    <location>
        <begin position="100"/>
        <end position="181"/>
    </location>
</feature>
<dbReference type="GO" id="GO:0006412">
    <property type="term" value="P:translation"/>
    <property type="evidence" value="ECO:0007669"/>
    <property type="project" value="UniProtKB-UniRule"/>
</dbReference>
<dbReference type="Gene3D" id="2.170.120.20">
    <property type="entry name" value="Ribosomal protein L25, beta domain"/>
    <property type="match status" value="1"/>
</dbReference>
<organism evidence="9 10">
    <name type="scientific">Deferribacter autotrophicus</name>
    <dbReference type="NCBI Taxonomy" id="500465"/>
    <lineage>
        <taxon>Bacteria</taxon>
        <taxon>Pseudomonadati</taxon>
        <taxon>Deferribacterota</taxon>
        <taxon>Deferribacteres</taxon>
        <taxon>Deferribacterales</taxon>
        <taxon>Deferribacteraceae</taxon>
        <taxon>Deferribacter</taxon>
    </lineage>
</organism>
<protein>
    <recommendedName>
        <fullName evidence="5">Large ribosomal subunit protein bL25</fullName>
    </recommendedName>
    <alternativeName>
        <fullName evidence="5">General stress protein CTC</fullName>
    </alternativeName>
</protein>
<dbReference type="GO" id="GO:0003735">
    <property type="term" value="F:structural constituent of ribosome"/>
    <property type="evidence" value="ECO:0007669"/>
    <property type="project" value="InterPro"/>
</dbReference>
<feature type="region of interest" description="Disordered" evidence="6">
    <location>
        <begin position="180"/>
        <end position="199"/>
    </location>
</feature>
<keyword evidence="1 5" id="KW-0699">rRNA-binding</keyword>
<dbReference type="GO" id="GO:0008097">
    <property type="term" value="F:5S rRNA binding"/>
    <property type="evidence" value="ECO:0007669"/>
    <property type="project" value="InterPro"/>
</dbReference>
<dbReference type="SUPFAM" id="SSF50715">
    <property type="entry name" value="Ribosomal protein L25-like"/>
    <property type="match status" value="1"/>
</dbReference>
<dbReference type="Pfam" id="PF01386">
    <property type="entry name" value="Ribosomal_L25p"/>
    <property type="match status" value="1"/>
</dbReference>
<evidence type="ECO:0000256" key="1">
    <source>
        <dbReference type="ARBA" id="ARBA00022730"/>
    </source>
</evidence>
<dbReference type="NCBIfam" id="TIGR00731">
    <property type="entry name" value="bL25_bact_ctc"/>
    <property type="match status" value="1"/>
</dbReference>
<dbReference type="CDD" id="cd00495">
    <property type="entry name" value="Ribosomal_L25_TL5_CTC"/>
    <property type="match status" value="1"/>
</dbReference>
<evidence type="ECO:0000256" key="2">
    <source>
        <dbReference type="ARBA" id="ARBA00022884"/>
    </source>
</evidence>
<evidence type="ECO:0000313" key="10">
    <source>
        <dbReference type="Proteomes" id="UP000322876"/>
    </source>
</evidence>
<keyword evidence="3 5" id="KW-0689">Ribosomal protein</keyword>
<dbReference type="EMBL" id="VFJB01000005">
    <property type="protein sequence ID" value="KAA0258132.1"/>
    <property type="molecule type" value="Genomic_DNA"/>
</dbReference>
<gene>
    <name evidence="5" type="primary">rplY</name>
    <name evidence="5" type="synonym">ctc</name>
    <name evidence="9" type="ORF">FHQ18_06970</name>
</gene>
<feature type="domain" description="Large ribosomal subunit protein bL25 L25" evidence="7">
    <location>
        <begin position="8"/>
        <end position="92"/>
    </location>
</feature>
<keyword evidence="4 5" id="KW-0687">Ribonucleoprotein</keyword>
<evidence type="ECO:0000259" key="7">
    <source>
        <dbReference type="Pfam" id="PF01386"/>
    </source>
</evidence>